<sequence>MTFNTTGDGELAELINQVRDITQCSVDTAKTALFDSENDVSMAISYIMDNDNLRDQWQTSGTFKVKPKTISNDKPSVNSPEGKEGHKDKRPKKANRKAGNEGKFERNGPRKDHRRPQASVKSHDSNADKMDHFAEEPVKINTFLSDEIPAPTIDAWNGEAIKIVNSDARIALETCQEPAPVEPEVAEPPKMNGHTYPKQDEIMTKDVKSKKPLVATRFPLPSAVTVSSIAFDRRLPDNRHRKQFNIGDAEIRKLTANWAFHSNRHGSFFITNKPEPKEVAPTPAPVPERPSGGGITAENLVGNSRQYGAPLNKKMEENVMKPSYPAKQNDNMVAASKQQPSQSKQNISMHQTSNNEYAREGVTKAEVASQSSGVSAVSTALPMHMYTGGQPGGYMGHYGGPQTTQQQIFPGQQAMYASTGHQVTTANSVDQNFIQFNQMRQMITPNRVYMEQGRGHPQTSQVQHPNIHPHGVIDSAALNMYNQVVYLQNGFAGSQQQHNDPNGHYMKSTGVSSGQPNSANQPPPNSFHDSAILDSKFQQKPGLSQ</sequence>
<gene>
    <name evidence="2" type="ORF">Ciccas_009238</name>
</gene>
<feature type="compositionally biased region" description="Basic and acidic residues" evidence="1">
    <location>
        <begin position="98"/>
        <end position="110"/>
    </location>
</feature>
<feature type="compositionally biased region" description="Basic and acidic residues" evidence="1">
    <location>
        <begin position="121"/>
        <end position="131"/>
    </location>
</feature>
<proteinExistence type="predicted"/>
<feature type="region of interest" description="Disordered" evidence="1">
    <location>
        <begin position="64"/>
        <end position="131"/>
    </location>
</feature>
<name>A0ABD2Q0D2_9PLAT</name>
<keyword evidence="3" id="KW-1185">Reference proteome</keyword>
<protein>
    <submittedName>
        <fullName evidence="2">Uncharacterized protein</fullName>
    </submittedName>
</protein>
<reference evidence="2 3" key="1">
    <citation type="submission" date="2024-11" db="EMBL/GenBank/DDBJ databases">
        <title>Adaptive evolution of stress response genes in parasites aligns with host niche diversity.</title>
        <authorList>
            <person name="Hahn C."/>
            <person name="Resl P."/>
        </authorList>
    </citation>
    <scope>NUCLEOTIDE SEQUENCE [LARGE SCALE GENOMIC DNA]</scope>
    <source>
        <strain evidence="2">EGGRZ-B1_66</strain>
        <tissue evidence="2">Body</tissue>
    </source>
</reference>
<evidence type="ECO:0000256" key="1">
    <source>
        <dbReference type="SAM" id="MobiDB-lite"/>
    </source>
</evidence>
<feature type="region of interest" description="Disordered" evidence="1">
    <location>
        <begin position="269"/>
        <end position="297"/>
    </location>
</feature>
<dbReference type="InterPro" id="IPR009060">
    <property type="entry name" value="UBA-like_sf"/>
</dbReference>
<evidence type="ECO:0000313" key="3">
    <source>
        <dbReference type="Proteomes" id="UP001626550"/>
    </source>
</evidence>
<dbReference type="SUPFAM" id="SSF46934">
    <property type="entry name" value="UBA-like"/>
    <property type="match status" value="1"/>
</dbReference>
<dbReference type="Proteomes" id="UP001626550">
    <property type="component" value="Unassembled WGS sequence"/>
</dbReference>
<evidence type="ECO:0000313" key="2">
    <source>
        <dbReference type="EMBL" id="KAL3312176.1"/>
    </source>
</evidence>
<dbReference type="Gene3D" id="1.10.8.10">
    <property type="entry name" value="DNA helicase RuvA subunit, C-terminal domain"/>
    <property type="match status" value="1"/>
</dbReference>
<accession>A0ABD2Q0D2</accession>
<organism evidence="2 3">
    <name type="scientific">Cichlidogyrus casuarinus</name>
    <dbReference type="NCBI Taxonomy" id="1844966"/>
    <lineage>
        <taxon>Eukaryota</taxon>
        <taxon>Metazoa</taxon>
        <taxon>Spiralia</taxon>
        <taxon>Lophotrochozoa</taxon>
        <taxon>Platyhelminthes</taxon>
        <taxon>Monogenea</taxon>
        <taxon>Monopisthocotylea</taxon>
        <taxon>Dactylogyridea</taxon>
        <taxon>Ancyrocephalidae</taxon>
        <taxon>Cichlidogyrus</taxon>
    </lineage>
</organism>
<comment type="caution">
    <text evidence="2">The sequence shown here is derived from an EMBL/GenBank/DDBJ whole genome shotgun (WGS) entry which is preliminary data.</text>
</comment>
<feature type="compositionally biased region" description="Polar residues" evidence="1">
    <location>
        <begin position="69"/>
        <end position="79"/>
    </location>
</feature>
<dbReference type="EMBL" id="JBJKFK010001816">
    <property type="protein sequence ID" value="KAL3312176.1"/>
    <property type="molecule type" value="Genomic_DNA"/>
</dbReference>
<dbReference type="AlphaFoldDB" id="A0ABD2Q0D2"/>
<feature type="region of interest" description="Disordered" evidence="1">
    <location>
        <begin position="493"/>
        <end position="530"/>
    </location>
</feature>